<feature type="region of interest" description="Disordered" evidence="1">
    <location>
        <begin position="64"/>
        <end position="98"/>
    </location>
</feature>
<proteinExistence type="predicted"/>
<dbReference type="RefSeq" id="WP_185075271.1">
    <property type="nucleotide sequence ID" value="NZ_JACHMB010000001.1"/>
</dbReference>
<feature type="compositionally biased region" description="Low complexity" evidence="1">
    <location>
        <begin position="67"/>
        <end position="82"/>
    </location>
</feature>
<protein>
    <submittedName>
        <fullName evidence="2">Uncharacterized protein</fullName>
    </submittedName>
</protein>
<name>A0A7W9LFP4_9ACTN</name>
<gene>
    <name evidence="2" type="ORF">HD596_008855</name>
</gene>
<evidence type="ECO:0000313" key="3">
    <source>
        <dbReference type="Proteomes" id="UP000579153"/>
    </source>
</evidence>
<dbReference type="EMBL" id="JACHMB010000001">
    <property type="protein sequence ID" value="MBB5782099.1"/>
    <property type="molecule type" value="Genomic_DNA"/>
</dbReference>
<comment type="caution">
    <text evidence="2">The sequence shown here is derived from an EMBL/GenBank/DDBJ whole genome shotgun (WGS) entry which is preliminary data.</text>
</comment>
<accession>A0A7W9LFP4</accession>
<reference evidence="2 3" key="1">
    <citation type="submission" date="2020-08" db="EMBL/GenBank/DDBJ databases">
        <title>Sequencing the genomes of 1000 actinobacteria strains.</title>
        <authorList>
            <person name="Klenk H.-P."/>
        </authorList>
    </citation>
    <scope>NUCLEOTIDE SEQUENCE [LARGE SCALE GENOMIC DNA]</scope>
    <source>
        <strain evidence="2 3">DSM 45507</strain>
    </source>
</reference>
<evidence type="ECO:0000313" key="2">
    <source>
        <dbReference type="EMBL" id="MBB5782099.1"/>
    </source>
</evidence>
<sequence>MPTSRRAISRSIAVLERAGVWLSGAASRLAQAGTAGASWPCSRHQASHEATEARRAFQVLTAAPPHSVSRASPISSSATAASGRCSPSRGAVLPTPMA</sequence>
<dbReference type="Proteomes" id="UP000579153">
    <property type="component" value="Unassembled WGS sequence"/>
</dbReference>
<evidence type="ECO:0000256" key="1">
    <source>
        <dbReference type="SAM" id="MobiDB-lite"/>
    </source>
</evidence>
<dbReference type="AlphaFoldDB" id="A0A7W9LFP4"/>
<keyword evidence="3" id="KW-1185">Reference proteome</keyword>
<organism evidence="2 3">
    <name type="scientific">Nonomuraea jabiensis</name>
    <dbReference type="NCBI Taxonomy" id="882448"/>
    <lineage>
        <taxon>Bacteria</taxon>
        <taxon>Bacillati</taxon>
        <taxon>Actinomycetota</taxon>
        <taxon>Actinomycetes</taxon>
        <taxon>Streptosporangiales</taxon>
        <taxon>Streptosporangiaceae</taxon>
        <taxon>Nonomuraea</taxon>
    </lineage>
</organism>